<sequence length="182" mass="20925">MDKLNIASKALHLKQCCGKIVVKSKNNQYKIQIPYQVKLIKGFLDFNKSCTRFYVGPHNNSNIKELNVTNNFGVVFIVYNISLPNEAREHFSVNMTETVILRPGKSSTIAFLTFKPTIPDLQLTSFIRLHTNISHFDIPLLCFTDVLKCYTREFLKDADFLFVTFVPYNDYSAELKIPIYAS</sequence>
<dbReference type="AlphaFoldDB" id="A0AAV4YDK7"/>
<organism evidence="2 3">
    <name type="scientific">Caerostris extrusa</name>
    <name type="common">Bark spider</name>
    <name type="synonym">Caerostris bankana</name>
    <dbReference type="NCBI Taxonomy" id="172846"/>
    <lineage>
        <taxon>Eukaryota</taxon>
        <taxon>Metazoa</taxon>
        <taxon>Ecdysozoa</taxon>
        <taxon>Arthropoda</taxon>
        <taxon>Chelicerata</taxon>
        <taxon>Arachnida</taxon>
        <taxon>Araneae</taxon>
        <taxon>Araneomorphae</taxon>
        <taxon>Entelegynae</taxon>
        <taxon>Araneoidea</taxon>
        <taxon>Araneidae</taxon>
        <taxon>Caerostris</taxon>
    </lineage>
</organism>
<keyword evidence="2" id="KW-0812">Transmembrane</keyword>
<proteinExistence type="predicted"/>
<dbReference type="InterPro" id="IPR055435">
    <property type="entry name" value="Ig_TMEM131L_3"/>
</dbReference>
<feature type="domain" description="TMEM131L third Ig-like" evidence="1">
    <location>
        <begin position="48"/>
        <end position="143"/>
    </location>
</feature>
<dbReference type="PANTHER" id="PTHR22050:SF0">
    <property type="entry name" value="TRANSMEMBRANE PROTEIN 131 HOMOLOG"/>
    <property type="match status" value="1"/>
</dbReference>
<evidence type="ECO:0000259" key="1">
    <source>
        <dbReference type="Pfam" id="PF24498"/>
    </source>
</evidence>
<keyword evidence="3" id="KW-1185">Reference proteome</keyword>
<evidence type="ECO:0000313" key="2">
    <source>
        <dbReference type="EMBL" id="GIZ05292.1"/>
    </source>
</evidence>
<dbReference type="Proteomes" id="UP001054945">
    <property type="component" value="Unassembled WGS sequence"/>
</dbReference>
<gene>
    <name evidence="2" type="primary">TMEM131_2</name>
    <name evidence="2" type="ORF">CEXT_755881</name>
</gene>
<comment type="caution">
    <text evidence="2">The sequence shown here is derived from an EMBL/GenBank/DDBJ whole genome shotgun (WGS) entry which is preliminary data.</text>
</comment>
<accession>A0AAV4YDK7</accession>
<evidence type="ECO:0000313" key="3">
    <source>
        <dbReference type="Proteomes" id="UP001054945"/>
    </source>
</evidence>
<dbReference type="GO" id="GO:0016020">
    <property type="term" value="C:membrane"/>
    <property type="evidence" value="ECO:0007669"/>
    <property type="project" value="TreeGrafter"/>
</dbReference>
<dbReference type="EMBL" id="BPLR01019269">
    <property type="protein sequence ID" value="GIZ05292.1"/>
    <property type="molecule type" value="Genomic_DNA"/>
</dbReference>
<dbReference type="Pfam" id="PF24498">
    <property type="entry name" value="Ig_TMEM131L_3"/>
    <property type="match status" value="1"/>
</dbReference>
<name>A0AAV4YDK7_CAEEX</name>
<dbReference type="InterPro" id="IPR039877">
    <property type="entry name" value="TMEM131-like"/>
</dbReference>
<keyword evidence="2" id="KW-0472">Membrane</keyword>
<protein>
    <submittedName>
        <fullName evidence="2">Transmembrane protein 131</fullName>
    </submittedName>
</protein>
<dbReference type="PANTHER" id="PTHR22050">
    <property type="entry name" value="RW1 PROTEIN HOMOLOG"/>
    <property type="match status" value="1"/>
</dbReference>
<reference evidence="2 3" key="1">
    <citation type="submission" date="2021-06" db="EMBL/GenBank/DDBJ databases">
        <title>Caerostris extrusa draft genome.</title>
        <authorList>
            <person name="Kono N."/>
            <person name="Arakawa K."/>
        </authorList>
    </citation>
    <scope>NUCLEOTIDE SEQUENCE [LARGE SCALE GENOMIC DNA]</scope>
</reference>